<comment type="similarity">
    <text evidence="2">Belongs to the DEAD box helicase family. DDX54/DBP10 subfamily.</text>
</comment>
<dbReference type="SMART" id="SM00490">
    <property type="entry name" value="HELICc"/>
    <property type="match status" value="1"/>
</dbReference>
<dbReference type="PROSITE" id="PS51192">
    <property type="entry name" value="HELICASE_ATP_BIND_1"/>
    <property type="match status" value="1"/>
</dbReference>
<keyword evidence="5 17" id="KW-0378">Hydrolase</keyword>
<dbReference type="PANTHER" id="PTHR47959">
    <property type="entry name" value="ATP-DEPENDENT RNA HELICASE RHLE-RELATED"/>
    <property type="match status" value="1"/>
</dbReference>
<feature type="domain" description="DEAD-box RNA helicase Q" evidence="16">
    <location>
        <begin position="39"/>
        <end position="67"/>
    </location>
</feature>
<dbReference type="InterPro" id="IPR000629">
    <property type="entry name" value="RNA-helicase_DEAD-box_CS"/>
</dbReference>
<dbReference type="InterPro" id="IPR011545">
    <property type="entry name" value="DEAD/DEAH_box_helicase_dom"/>
</dbReference>
<evidence type="ECO:0000256" key="3">
    <source>
        <dbReference type="ARBA" id="ARBA00012552"/>
    </source>
</evidence>
<dbReference type="Gene3D" id="3.40.50.300">
    <property type="entry name" value="P-loop containing nucleotide triphosphate hydrolases"/>
    <property type="match status" value="2"/>
</dbReference>
<evidence type="ECO:0000256" key="1">
    <source>
        <dbReference type="ARBA" id="ARBA00004604"/>
    </source>
</evidence>
<keyword evidence="6 17" id="KW-0347">Helicase</keyword>
<dbReference type="Proteomes" id="UP001381693">
    <property type="component" value="Unassembled WGS sequence"/>
</dbReference>
<keyword evidence="8" id="KW-0694">RNA-binding</keyword>
<feature type="region of interest" description="Disordered" evidence="13">
    <location>
        <begin position="601"/>
        <end position="637"/>
    </location>
</feature>
<feature type="compositionally biased region" description="Basic and acidic residues" evidence="13">
    <location>
        <begin position="830"/>
        <end position="843"/>
    </location>
</feature>
<gene>
    <name evidence="17" type="primary">DDX54</name>
    <name evidence="17" type="ORF">SK128_004313</name>
</gene>
<evidence type="ECO:0000256" key="9">
    <source>
        <dbReference type="ARBA" id="ARBA00023242"/>
    </source>
</evidence>
<dbReference type="AlphaFoldDB" id="A0AAN8WV56"/>
<keyword evidence="9" id="KW-0539">Nucleus</keyword>
<dbReference type="InterPro" id="IPR001650">
    <property type="entry name" value="Helicase_C-like"/>
</dbReference>
<evidence type="ECO:0000256" key="7">
    <source>
        <dbReference type="ARBA" id="ARBA00022840"/>
    </source>
</evidence>
<dbReference type="GO" id="GO:0005524">
    <property type="term" value="F:ATP binding"/>
    <property type="evidence" value="ECO:0007669"/>
    <property type="project" value="UniProtKB-KW"/>
</dbReference>
<feature type="compositionally biased region" description="Basic and acidic residues" evidence="13">
    <location>
        <begin position="756"/>
        <end position="774"/>
    </location>
</feature>
<dbReference type="InterPro" id="IPR027417">
    <property type="entry name" value="P-loop_NTPase"/>
</dbReference>
<keyword evidence="4" id="KW-0547">Nucleotide-binding</keyword>
<comment type="caution">
    <text evidence="17">The sequence shown here is derived from an EMBL/GenBank/DDBJ whole genome shotgun (WGS) entry which is preliminary data.</text>
</comment>
<dbReference type="GO" id="GO:0005829">
    <property type="term" value="C:cytosol"/>
    <property type="evidence" value="ECO:0007669"/>
    <property type="project" value="TreeGrafter"/>
</dbReference>
<accession>A0AAN8WV56</accession>
<dbReference type="InterPro" id="IPR033517">
    <property type="entry name" value="DDX54/DBP10_DEAD-box_helicase"/>
</dbReference>
<dbReference type="InterPro" id="IPR050079">
    <property type="entry name" value="DEAD_box_RNA_helicase"/>
</dbReference>
<evidence type="ECO:0000256" key="13">
    <source>
        <dbReference type="SAM" id="MobiDB-lite"/>
    </source>
</evidence>
<dbReference type="GO" id="GO:0005730">
    <property type="term" value="C:nucleolus"/>
    <property type="evidence" value="ECO:0007669"/>
    <property type="project" value="UniProtKB-SubCell"/>
</dbReference>
<feature type="coiled-coil region" evidence="12">
    <location>
        <begin position="553"/>
        <end position="582"/>
    </location>
</feature>
<feature type="compositionally biased region" description="Basic residues" evidence="13">
    <location>
        <begin position="844"/>
        <end position="862"/>
    </location>
</feature>
<feature type="region of interest" description="Disordered" evidence="13">
    <location>
        <begin position="756"/>
        <end position="788"/>
    </location>
</feature>
<reference evidence="17 18" key="1">
    <citation type="submission" date="2023-11" db="EMBL/GenBank/DDBJ databases">
        <title>Halocaridina rubra genome assembly.</title>
        <authorList>
            <person name="Smith C."/>
        </authorList>
    </citation>
    <scope>NUCLEOTIDE SEQUENCE [LARGE SCALE GENOMIC DNA]</scope>
    <source>
        <strain evidence="17">EP-1</strain>
        <tissue evidence="17">Whole</tissue>
    </source>
</reference>
<comment type="subcellular location">
    <subcellularLocation>
        <location evidence="1">Nucleus</location>
        <location evidence="1">Nucleolus</location>
    </subcellularLocation>
</comment>
<dbReference type="FunFam" id="3.40.50.300:FF:000865">
    <property type="entry name" value="ATP-dependent RNA helicase DDX54"/>
    <property type="match status" value="1"/>
</dbReference>
<proteinExistence type="inferred from homology"/>
<feature type="compositionally biased region" description="Basic and acidic residues" evidence="13">
    <location>
        <begin position="601"/>
        <end position="619"/>
    </location>
</feature>
<dbReference type="InterPro" id="IPR014001">
    <property type="entry name" value="Helicase_ATP-bd"/>
</dbReference>
<evidence type="ECO:0000313" key="18">
    <source>
        <dbReference type="Proteomes" id="UP001381693"/>
    </source>
</evidence>
<dbReference type="EC" id="3.6.4.13" evidence="3"/>
<dbReference type="SUPFAM" id="SSF52540">
    <property type="entry name" value="P-loop containing nucleoside triphosphate hydrolases"/>
    <property type="match status" value="1"/>
</dbReference>
<dbReference type="PROSITE" id="PS51194">
    <property type="entry name" value="HELICASE_CTER"/>
    <property type="match status" value="1"/>
</dbReference>
<dbReference type="PANTHER" id="PTHR47959:SF8">
    <property type="entry name" value="RNA HELICASE"/>
    <property type="match status" value="1"/>
</dbReference>
<name>A0AAN8WV56_HALRR</name>
<feature type="short sequence motif" description="Q motif" evidence="11">
    <location>
        <begin position="39"/>
        <end position="67"/>
    </location>
</feature>
<dbReference type="CDD" id="cd17959">
    <property type="entry name" value="DEADc_DDX54"/>
    <property type="match status" value="1"/>
</dbReference>
<evidence type="ECO:0000256" key="5">
    <source>
        <dbReference type="ARBA" id="ARBA00022801"/>
    </source>
</evidence>
<evidence type="ECO:0000256" key="6">
    <source>
        <dbReference type="ARBA" id="ARBA00022806"/>
    </source>
</evidence>
<evidence type="ECO:0000256" key="12">
    <source>
        <dbReference type="SAM" id="Coils"/>
    </source>
</evidence>
<dbReference type="PROSITE" id="PS51195">
    <property type="entry name" value="Q_MOTIF"/>
    <property type="match status" value="1"/>
</dbReference>
<evidence type="ECO:0000259" key="15">
    <source>
        <dbReference type="PROSITE" id="PS51194"/>
    </source>
</evidence>
<dbReference type="Pfam" id="PF00270">
    <property type="entry name" value="DEAD"/>
    <property type="match status" value="1"/>
</dbReference>
<dbReference type="InterPro" id="IPR014014">
    <property type="entry name" value="RNA_helicase_DEAD_Q_motif"/>
</dbReference>
<feature type="domain" description="Helicase C-terminal" evidence="15">
    <location>
        <begin position="273"/>
        <end position="417"/>
    </location>
</feature>
<keyword evidence="7" id="KW-0067">ATP-binding</keyword>
<evidence type="ECO:0000256" key="2">
    <source>
        <dbReference type="ARBA" id="ARBA00010379"/>
    </source>
</evidence>
<dbReference type="PROSITE" id="PS00039">
    <property type="entry name" value="DEAD_ATP_HELICASE"/>
    <property type="match status" value="1"/>
</dbReference>
<evidence type="ECO:0000259" key="16">
    <source>
        <dbReference type="PROSITE" id="PS51195"/>
    </source>
</evidence>
<dbReference type="GO" id="GO:0016787">
    <property type="term" value="F:hydrolase activity"/>
    <property type="evidence" value="ECO:0007669"/>
    <property type="project" value="UniProtKB-KW"/>
</dbReference>
<dbReference type="EMBL" id="JAXCGZ010018970">
    <property type="protein sequence ID" value="KAK7066964.1"/>
    <property type="molecule type" value="Genomic_DNA"/>
</dbReference>
<feature type="domain" description="Helicase ATP-binding" evidence="14">
    <location>
        <begin position="70"/>
        <end position="242"/>
    </location>
</feature>
<dbReference type="InterPro" id="IPR012541">
    <property type="entry name" value="DBP10_C"/>
</dbReference>
<dbReference type="Pfam" id="PF08147">
    <property type="entry name" value="DBP10CT"/>
    <property type="match status" value="1"/>
</dbReference>
<evidence type="ECO:0000256" key="4">
    <source>
        <dbReference type="ARBA" id="ARBA00022741"/>
    </source>
</evidence>
<evidence type="ECO:0000256" key="8">
    <source>
        <dbReference type="ARBA" id="ARBA00022884"/>
    </source>
</evidence>
<comment type="catalytic activity">
    <reaction evidence="10">
        <text>ATP + H2O = ADP + phosphate + H(+)</text>
        <dbReference type="Rhea" id="RHEA:13065"/>
        <dbReference type="ChEBI" id="CHEBI:15377"/>
        <dbReference type="ChEBI" id="CHEBI:15378"/>
        <dbReference type="ChEBI" id="CHEBI:30616"/>
        <dbReference type="ChEBI" id="CHEBI:43474"/>
        <dbReference type="ChEBI" id="CHEBI:456216"/>
        <dbReference type="EC" id="3.6.4.13"/>
    </reaction>
</comment>
<evidence type="ECO:0000256" key="11">
    <source>
        <dbReference type="PROSITE-ProRule" id="PRU00552"/>
    </source>
</evidence>
<evidence type="ECO:0000256" key="10">
    <source>
        <dbReference type="ARBA" id="ARBA00047984"/>
    </source>
</evidence>
<organism evidence="17 18">
    <name type="scientific">Halocaridina rubra</name>
    <name type="common">Hawaiian red shrimp</name>
    <dbReference type="NCBI Taxonomy" id="373956"/>
    <lineage>
        <taxon>Eukaryota</taxon>
        <taxon>Metazoa</taxon>
        <taxon>Ecdysozoa</taxon>
        <taxon>Arthropoda</taxon>
        <taxon>Crustacea</taxon>
        <taxon>Multicrustacea</taxon>
        <taxon>Malacostraca</taxon>
        <taxon>Eumalacostraca</taxon>
        <taxon>Eucarida</taxon>
        <taxon>Decapoda</taxon>
        <taxon>Pleocyemata</taxon>
        <taxon>Caridea</taxon>
        <taxon>Atyoidea</taxon>
        <taxon>Atyidae</taxon>
        <taxon>Halocaridina</taxon>
    </lineage>
</organism>
<protein>
    <recommendedName>
        <fullName evidence="3">RNA helicase</fullName>
        <ecNumber evidence="3">3.6.4.13</ecNumber>
    </recommendedName>
</protein>
<dbReference type="SMART" id="SM01123">
    <property type="entry name" value="DBP10CT"/>
    <property type="match status" value="1"/>
</dbReference>
<keyword evidence="12" id="KW-0175">Coiled coil</keyword>
<sequence>MAENLEGWGAPDGIALQEEEEDIRKLRIKQNKKGGKKAGAFQLMGLSKPVFKGIMKKGYKVPTPIQRKTLPVVLSGKDCVAMARTGSGKTACFLIPMFEKLQEHSAKTGARALILSPTRELALQTLKFTKELGCFMNLRAAVILGGDSMDGQFYAIHENPDILIATPGRLAHLIVEMSLKLNNVKYVVFDEADRLFEMGFAEQMNSIMKCIPEERQTLLFSATLPKMLVNFARAGLNDPVLVRLDVEQKLPENLKITFFKVKSEDKLALLLHILQQIIGKKEQTVIFAATKHHVEYIQMALELAKIPSTYCYSSLHSAARKINVAKFQTKKVRCLIVTDVAARGIDIPLLDNVINFHFPEKSKLFVHRVGRVARAGRSGTAYSFIAPDEAPYFMDLHMFLSRNVKFAPHPPDQNKRVDWDGVYGSVPQSVIDTESEQIMNMHNQSSELAALKKSMDGAYKQYDKSRPAPSRESVKRIKEDERLVTVGYHPLLIQDNIDLENKRLAMLEHLRNLQPRVTVFEMVKNRHDRQSVVFNNMQEKREYDGNRIDAFYKDLEQRRTARLEKEMKAQQALDKVQKLEQSTEDDIKNVFVTIVTDKKKTSTTRNEEKKEVSSKEEAVISHSIENNMKRKNTPDGDINLIKRKKKKKKFSKVNEKPKIEDYKEKEFYIPYAHKGSLSEDGYALQSNFRKDTDEAAMDLIHDDDANQRRNKALHKWNRHSKKFVSTQSNTRKIKTESGVWITASYKTGRYEKWLARGKKKEDADSGHESGDEAPVHSNKKKKKGGIKTVNIKAHATVHPLFNKLKGFKHHKRPPKRELRTEQEIVKETARKEAARLTNKEGRAKNKLKKKAMARHLRKQRRS</sequence>
<keyword evidence="18" id="KW-1185">Reference proteome</keyword>
<evidence type="ECO:0000313" key="17">
    <source>
        <dbReference type="EMBL" id="KAK7066964.1"/>
    </source>
</evidence>
<dbReference type="Pfam" id="PF00271">
    <property type="entry name" value="Helicase_C"/>
    <property type="match status" value="1"/>
</dbReference>
<dbReference type="SMART" id="SM00487">
    <property type="entry name" value="DEXDc"/>
    <property type="match status" value="1"/>
</dbReference>
<evidence type="ECO:0000259" key="14">
    <source>
        <dbReference type="PROSITE" id="PS51192"/>
    </source>
</evidence>
<dbReference type="GO" id="GO:0003723">
    <property type="term" value="F:RNA binding"/>
    <property type="evidence" value="ECO:0007669"/>
    <property type="project" value="UniProtKB-KW"/>
</dbReference>
<dbReference type="CDD" id="cd18787">
    <property type="entry name" value="SF2_C_DEAD"/>
    <property type="match status" value="1"/>
</dbReference>
<dbReference type="GO" id="GO:0003724">
    <property type="term" value="F:RNA helicase activity"/>
    <property type="evidence" value="ECO:0007669"/>
    <property type="project" value="UniProtKB-EC"/>
</dbReference>
<feature type="region of interest" description="Disordered" evidence="13">
    <location>
        <begin position="830"/>
        <end position="862"/>
    </location>
</feature>